<keyword evidence="8" id="KW-1185">Reference proteome</keyword>
<evidence type="ECO:0000313" key="7">
    <source>
        <dbReference type="EMBL" id="OYO11729.1"/>
    </source>
</evidence>
<keyword evidence="4 5" id="KW-0472">Membrane</keyword>
<dbReference type="RefSeq" id="WP_094399273.1">
    <property type="nucleotide sequence ID" value="NZ_NMVL01000001.1"/>
</dbReference>
<evidence type="ECO:0000313" key="8">
    <source>
        <dbReference type="Proteomes" id="UP000215896"/>
    </source>
</evidence>
<comment type="caution">
    <text evidence="7">The sequence shown here is derived from an EMBL/GenBank/DDBJ whole genome shotgun (WGS) entry which is preliminary data.</text>
</comment>
<feature type="transmembrane region" description="Helical" evidence="5">
    <location>
        <begin position="25"/>
        <end position="47"/>
    </location>
</feature>
<dbReference type="PANTHER" id="PTHR38480">
    <property type="entry name" value="SLR0254 PROTEIN"/>
    <property type="match status" value="1"/>
</dbReference>
<dbReference type="Proteomes" id="UP000215896">
    <property type="component" value="Unassembled WGS sequence"/>
</dbReference>
<accession>A0A255G737</accession>
<dbReference type="PANTHER" id="PTHR38480:SF1">
    <property type="entry name" value="SLR0254 PROTEIN"/>
    <property type="match status" value="1"/>
</dbReference>
<dbReference type="OrthoDB" id="9787732at2"/>
<sequence length="267" mass="28385">MAEPRYADDVVTGDAVALEVPAAGAGVRIAATLIDGVVLVLGLILSLTLADRITRNLDAALAGTTSLVISIFWLVGWPLLCEQLSGGRSLGKWALGTRVVRTDGGPVRARQSLARALMGSVEIWGMAGLPALVAAVAGRRGQRLGDHLAGTYVVSERVRWQQPPAPSTPAPELTRWVQGCDLGALQPATLIAARAFLARTEQLTPAARAAIATDLATRLCRELSPQPPAQAAPEAVLAAVLGEHRHRHDERLARRAELRDRLLPDRE</sequence>
<feature type="domain" description="RDD" evidence="6">
    <location>
        <begin position="23"/>
        <end position="150"/>
    </location>
</feature>
<evidence type="ECO:0000259" key="6">
    <source>
        <dbReference type="Pfam" id="PF06271"/>
    </source>
</evidence>
<evidence type="ECO:0000256" key="4">
    <source>
        <dbReference type="ARBA" id="ARBA00023136"/>
    </source>
</evidence>
<keyword evidence="3 5" id="KW-1133">Transmembrane helix</keyword>
<dbReference type="InterPro" id="IPR010432">
    <property type="entry name" value="RDD"/>
</dbReference>
<feature type="transmembrane region" description="Helical" evidence="5">
    <location>
        <begin position="59"/>
        <end position="80"/>
    </location>
</feature>
<proteinExistence type="predicted"/>
<comment type="subcellular location">
    <subcellularLocation>
        <location evidence="1">Membrane</location>
        <topology evidence="1">Multi-pass membrane protein</topology>
    </subcellularLocation>
</comment>
<name>A0A255G737_9ACTN</name>
<protein>
    <submittedName>
        <fullName evidence="7">RDD family protein</fullName>
    </submittedName>
</protein>
<accession>A0A4R6LL53</accession>
<keyword evidence="2 5" id="KW-0812">Transmembrane</keyword>
<gene>
    <name evidence="7" type="ORF">CGZ94_15065</name>
</gene>
<reference evidence="7 8" key="1">
    <citation type="submission" date="2017-07" db="EMBL/GenBank/DDBJ databases">
        <title>Draft whole genome sequences of clinical Proprionibacteriaceae strains.</title>
        <authorList>
            <person name="Bernier A.-M."/>
            <person name="Bernard K."/>
            <person name="Domingo M.-C."/>
        </authorList>
    </citation>
    <scope>NUCLEOTIDE SEQUENCE [LARGE SCALE GENOMIC DNA]</scope>
    <source>
        <strain evidence="7 8">NML 030167</strain>
    </source>
</reference>
<dbReference type="GO" id="GO:0016020">
    <property type="term" value="C:membrane"/>
    <property type="evidence" value="ECO:0007669"/>
    <property type="project" value="UniProtKB-SubCell"/>
</dbReference>
<organism evidence="7 8">
    <name type="scientific">Enemella evansiae</name>
    <dbReference type="NCBI Taxonomy" id="2016499"/>
    <lineage>
        <taxon>Bacteria</taxon>
        <taxon>Bacillati</taxon>
        <taxon>Actinomycetota</taxon>
        <taxon>Actinomycetes</taxon>
        <taxon>Propionibacteriales</taxon>
        <taxon>Propionibacteriaceae</taxon>
        <taxon>Enemella</taxon>
    </lineage>
</organism>
<dbReference type="EMBL" id="NMVO01000015">
    <property type="protein sequence ID" value="OYO11729.1"/>
    <property type="molecule type" value="Genomic_DNA"/>
</dbReference>
<evidence type="ECO:0000256" key="5">
    <source>
        <dbReference type="SAM" id="Phobius"/>
    </source>
</evidence>
<evidence type="ECO:0000256" key="3">
    <source>
        <dbReference type="ARBA" id="ARBA00022989"/>
    </source>
</evidence>
<dbReference type="AlphaFoldDB" id="A0A255G737"/>
<evidence type="ECO:0000256" key="1">
    <source>
        <dbReference type="ARBA" id="ARBA00004141"/>
    </source>
</evidence>
<dbReference type="Pfam" id="PF06271">
    <property type="entry name" value="RDD"/>
    <property type="match status" value="1"/>
</dbReference>
<evidence type="ECO:0000256" key="2">
    <source>
        <dbReference type="ARBA" id="ARBA00022692"/>
    </source>
</evidence>